<evidence type="ECO:0000256" key="4">
    <source>
        <dbReference type="ARBA" id="ARBA00022989"/>
    </source>
</evidence>
<evidence type="ECO:0000313" key="11">
    <source>
        <dbReference type="Proteomes" id="UP000028999"/>
    </source>
</evidence>
<comment type="caution">
    <text evidence="6">Lacks conserved residue(s) required for the propagation of feature annotation.</text>
</comment>
<dbReference type="PANTHER" id="PTHR10994">
    <property type="entry name" value="RETICULON"/>
    <property type="match status" value="1"/>
</dbReference>
<keyword evidence="3 6" id="KW-0256">Endoplasmic reticulum</keyword>
<dbReference type="Pfam" id="PF02453">
    <property type="entry name" value="Reticulon"/>
    <property type="match status" value="1"/>
</dbReference>
<reference evidence="9" key="3">
    <citation type="submission" date="2021-01" db="EMBL/GenBank/DDBJ databases">
        <authorList>
            <consortium name="Genoscope - CEA"/>
            <person name="William W."/>
        </authorList>
    </citation>
    <scope>NUCLEOTIDE SEQUENCE</scope>
</reference>
<evidence type="ECO:0000313" key="10">
    <source>
        <dbReference type="EMBL" id="CDY62522.1"/>
    </source>
</evidence>
<gene>
    <name evidence="10" type="primary">BnaC04g56290D</name>
    <name evidence="9" type="ORF">DARMORV10_C04P53080.1</name>
    <name evidence="10" type="ORF">GSBRNA2T00036360001</name>
</gene>
<dbReference type="Proteomes" id="UP000028999">
    <property type="component" value="Unassembled WGS sequence"/>
</dbReference>
<dbReference type="PROSITE" id="PS50845">
    <property type="entry name" value="RETICULON"/>
    <property type="match status" value="1"/>
</dbReference>
<feature type="compositionally biased region" description="Basic and acidic residues" evidence="7">
    <location>
        <begin position="1"/>
        <end position="10"/>
    </location>
</feature>
<feature type="transmembrane region" description="Helical" evidence="6">
    <location>
        <begin position="60"/>
        <end position="79"/>
    </location>
</feature>
<keyword evidence="11" id="KW-1185">Reference proteome</keyword>
<dbReference type="PANTHER" id="PTHR10994:SF143">
    <property type="entry name" value="RETICULON-LIKE PROTEIN B1"/>
    <property type="match status" value="1"/>
</dbReference>
<comment type="subcellular location">
    <subcellularLocation>
        <location evidence="1 6">Endoplasmic reticulum membrane</location>
        <topology evidence="1 6">Multi-pass membrane protein</topology>
    </subcellularLocation>
</comment>
<dbReference type="GO" id="GO:0005789">
    <property type="term" value="C:endoplasmic reticulum membrane"/>
    <property type="evidence" value="ECO:0007669"/>
    <property type="project" value="UniProtKB-SubCell"/>
</dbReference>
<dbReference type="EMBL" id="HG994368">
    <property type="protein sequence ID" value="CAF1861015.1"/>
    <property type="molecule type" value="Genomic_DNA"/>
</dbReference>
<keyword evidence="4 6" id="KW-1133">Transmembrane helix</keyword>
<feature type="region of interest" description="Disordered" evidence="7">
    <location>
        <begin position="1"/>
        <end position="20"/>
    </location>
</feature>
<dbReference type="InterPro" id="IPR045064">
    <property type="entry name" value="Reticulon-like"/>
</dbReference>
<evidence type="ECO:0000256" key="5">
    <source>
        <dbReference type="ARBA" id="ARBA00023136"/>
    </source>
</evidence>
<dbReference type="Proteomes" id="UP001295469">
    <property type="component" value="Chromosome C04"/>
</dbReference>
<evidence type="ECO:0000256" key="2">
    <source>
        <dbReference type="ARBA" id="ARBA00022692"/>
    </source>
</evidence>
<name>A0A078JAL0_BRANA</name>
<feature type="domain" description="Reticulon" evidence="8">
    <location>
        <begin position="46"/>
        <end position="80"/>
    </location>
</feature>
<accession>A0A078JAL0</accession>
<dbReference type="Gramene" id="CDY62522">
    <property type="protein sequence ID" value="CDY62522"/>
    <property type="gene ID" value="GSBRNA2T00036360001"/>
</dbReference>
<dbReference type="AlphaFoldDB" id="A0A078JAL0"/>
<dbReference type="STRING" id="3708.A0A078JAL0"/>
<sequence>MVVSDDDKNKKSSNSPSAVESKAYGLFGREKHVHKVLGRGKHIEPATDIFMWKNKKMSGGVLGGATAAWVLLELMEYYLN</sequence>
<evidence type="ECO:0000256" key="7">
    <source>
        <dbReference type="SAM" id="MobiDB-lite"/>
    </source>
</evidence>
<dbReference type="InterPro" id="IPR003388">
    <property type="entry name" value="Reticulon"/>
</dbReference>
<reference evidence="10" key="2">
    <citation type="submission" date="2014-06" db="EMBL/GenBank/DDBJ databases">
        <authorList>
            <person name="Genoscope - CEA"/>
        </authorList>
    </citation>
    <scope>NUCLEOTIDE SEQUENCE</scope>
</reference>
<evidence type="ECO:0000313" key="9">
    <source>
        <dbReference type="EMBL" id="CAF1861015.1"/>
    </source>
</evidence>
<dbReference type="PaxDb" id="3708-A0A078JAL0"/>
<evidence type="ECO:0000256" key="3">
    <source>
        <dbReference type="ARBA" id="ARBA00022824"/>
    </source>
</evidence>
<dbReference type="OMA" id="EPATDIF"/>
<evidence type="ECO:0000259" key="8">
    <source>
        <dbReference type="PROSITE" id="PS50845"/>
    </source>
</evidence>
<reference evidence="10 11" key="1">
    <citation type="journal article" date="2014" name="Science">
        <title>Plant genetics. Early allopolyploid evolution in the post-Neolithic Brassica napus oilseed genome.</title>
        <authorList>
            <person name="Chalhoub B."/>
            <person name="Denoeud F."/>
            <person name="Liu S."/>
            <person name="Parkin I.A."/>
            <person name="Tang H."/>
            <person name="Wang X."/>
            <person name="Chiquet J."/>
            <person name="Belcram H."/>
            <person name="Tong C."/>
            <person name="Samans B."/>
            <person name="Correa M."/>
            <person name="Da Silva C."/>
            <person name="Just J."/>
            <person name="Falentin C."/>
            <person name="Koh C.S."/>
            <person name="Le Clainche I."/>
            <person name="Bernard M."/>
            <person name="Bento P."/>
            <person name="Noel B."/>
            <person name="Labadie K."/>
            <person name="Alberti A."/>
            <person name="Charles M."/>
            <person name="Arnaud D."/>
            <person name="Guo H."/>
            <person name="Daviaud C."/>
            <person name="Alamery S."/>
            <person name="Jabbari K."/>
            <person name="Zhao M."/>
            <person name="Edger P.P."/>
            <person name="Chelaifa H."/>
            <person name="Tack D."/>
            <person name="Lassalle G."/>
            <person name="Mestiri I."/>
            <person name="Schnel N."/>
            <person name="Le Paslier M.C."/>
            <person name="Fan G."/>
            <person name="Renault V."/>
            <person name="Bayer P.E."/>
            <person name="Golicz A.A."/>
            <person name="Manoli S."/>
            <person name="Lee T.H."/>
            <person name="Thi V.H."/>
            <person name="Chalabi S."/>
            <person name="Hu Q."/>
            <person name="Fan C."/>
            <person name="Tollenaere R."/>
            <person name="Lu Y."/>
            <person name="Battail C."/>
            <person name="Shen J."/>
            <person name="Sidebottom C.H."/>
            <person name="Wang X."/>
            <person name="Canaguier A."/>
            <person name="Chauveau A."/>
            <person name="Berard A."/>
            <person name="Deniot G."/>
            <person name="Guan M."/>
            <person name="Liu Z."/>
            <person name="Sun F."/>
            <person name="Lim Y.P."/>
            <person name="Lyons E."/>
            <person name="Town C.D."/>
            <person name="Bancroft I."/>
            <person name="Wang X."/>
            <person name="Meng J."/>
            <person name="Ma J."/>
            <person name="Pires J.C."/>
            <person name="King G.J."/>
            <person name="Brunel D."/>
            <person name="Delourme R."/>
            <person name="Renard M."/>
            <person name="Aury J.M."/>
            <person name="Adams K.L."/>
            <person name="Batley J."/>
            <person name="Snowdon R.J."/>
            <person name="Tost J."/>
            <person name="Edwards D."/>
            <person name="Zhou Y."/>
            <person name="Hua W."/>
            <person name="Sharpe A.G."/>
            <person name="Paterson A.H."/>
            <person name="Guan C."/>
            <person name="Wincker P."/>
        </authorList>
    </citation>
    <scope>NUCLEOTIDE SEQUENCE [LARGE SCALE GENOMIC DNA]</scope>
    <source>
        <strain evidence="11">cv. Darmor-bzh</strain>
    </source>
</reference>
<evidence type="ECO:0000256" key="1">
    <source>
        <dbReference type="ARBA" id="ARBA00004477"/>
    </source>
</evidence>
<keyword evidence="5 6" id="KW-0472">Membrane</keyword>
<evidence type="ECO:0000256" key="6">
    <source>
        <dbReference type="RuleBase" id="RU363132"/>
    </source>
</evidence>
<organism evidence="10 11">
    <name type="scientific">Brassica napus</name>
    <name type="common">Rape</name>
    <dbReference type="NCBI Taxonomy" id="3708"/>
    <lineage>
        <taxon>Eukaryota</taxon>
        <taxon>Viridiplantae</taxon>
        <taxon>Streptophyta</taxon>
        <taxon>Embryophyta</taxon>
        <taxon>Tracheophyta</taxon>
        <taxon>Spermatophyta</taxon>
        <taxon>Magnoliopsida</taxon>
        <taxon>eudicotyledons</taxon>
        <taxon>Gunneridae</taxon>
        <taxon>Pentapetalae</taxon>
        <taxon>rosids</taxon>
        <taxon>malvids</taxon>
        <taxon>Brassicales</taxon>
        <taxon>Brassicaceae</taxon>
        <taxon>Brassiceae</taxon>
        <taxon>Brassica</taxon>
    </lineage>
</organism>
<keyword evidence="2 6" id="KW-0812">Transmembrane</keyword>
<dbReference type="EMBL" id="LK034156">
    <property type="protein sequence ID" value="CDY62522.1"/>
    <property type="molecule type" value="Genomic_DNA"/>
</dbReference>
<protein>
    <recommendedName>
        <fullName evidence="6">Reticulon-like protein</fullName>
    </recommendedName>
</protein>
<dbReference type="GO" id="GO:0009617">
    <property type="term" value="P:response to bacterium"/>
    <property type="evidence" value="ECO:0007669"/>
    <property type="project" value="InterPro"/>
</dbReference>
<proteinExistence type="predicted"/>